<dbReference type="AlphaFoldDB" id="A0A3L8R466"/>
<dbReference type="STRING" id="1343740.M271_08535"/>
<dbReference type="InterPro" id="IPR032710">
    <property type="entry name" value="NTF2-like_dom_sf"/>
</dbReference>
<proteinExistence type="predicted"/>
<dbReference type="EMBL" id="QYCY01000002">
    <property type="protein sequence ID" value="RLV74539.1"/>
    <property type="molecule type" value="Genomic_DNA"/>
</dbReference>
<organism evidence="1 2">
    <name type="scientific">Streptomyces rapamycinicus (strain ATCC 29253 / DSM 41530 / NRRL 5491 / AYB-994)</name>
    <name type="common">Streptomyces hygroscopicus (strain ATCC 29253)</name>
    <dbReference type="NCBI Taxonomy" id="1343740"/>
    <lineage>
        <taxon>Bacteria</taxon>
        <taxon>Bacillati</taxon>
        <taxon>Actinomycetota</taxon>
        <taxon>Actinomycetes</taxon>
        <taxon>Kitasatosporales</taxon>
        <taxon>Streptomycetaceae</taxon>
        <taxon>Streptomyces</taxon>
        <taxon>Streptomyces violaceusniger group</taxon>
    </lineage>
</organism>
<evidence type="ECO:0008006" key="3">
    <source>
        <dbReference type="Google" id="ProtNLM"/>
    </source>
</evidence>
<accession>A0A3L8R466</accession>
<evidence type="ECO:0000313" key="1">
    <source>
        <dbReference type="EMBL" id="RLV74539.1"/>
    </source>
</evidence>
<dbReference type="SUPFAM" id="SSF54427">
    <property type="entry name" value="NTF2-like"/>
    <property type="match status" value="1"/>
</dbReference>
<dbReference type="Proteomes" id="UP000281594">
    <property type="component" value="Unassembled WGS sequence"/>
</dbReference>
<gene>
    <name evidence="1" type="ORF">D3C57_134975</name>
</gene>
<evidence type="ECO:0000313" key="2">
    <source>
        <dbReference type="Proteomes" id="UP000281594"/>
    </source>
</evidence>
<comment type="caution">
    <text evidence="1">The sequence shown here is derived from an EMBL/GenBank/DDBJ whole genome shotgun (WGS) entry which is preliminary data.</text>
</comment>
<name>A0A3L8R466_STRRN</name>
<sequence>MAAPGPRERSATNRKGAVMTLRTYMASMDSDHPERTLDLLEPDFRFLIALPGSEATGESREDFAAYIAGRNPKDRSHEILRHSRDGDVETVYGVVTEGGRYTGSFLSAAVISPGGLLSRYQSFFTTSFELVDWVRQDTGQGDGGRA</sequence>
<dbReference type="Gene3D" id="3.10.450.50">
    <property type="match status" value="1"/>
</dbReference>
<reference evidence="1 2" key="1">
    <citation type="journal article" date="2018" name="J. Biol. Chem.">
        <title>Discovery of the actinoplanic acid pathway in Streptomyces rapamycinicus reveals a genetically conserved synergism with rapamycin.</title>
        <authorList>
            <person name="Mrak P."/>
            <person name="Krastel P."/>
            <person name="Pivk Lukancic P."/>
            <person name="Tao J."/>
            <person name="Pistorius D."/>
            <person name="Moore C.M."/>
        </authorList>
    </citation>
    <scope>NUCLEOTIDE SEQUENCE [LARGE SCALE GENOMIC DNA]</scope>
    <source>
        <strain evidence="1 2">NRRL 5491</strain>
    </source>
</reference>
<protein>
    <recommendedName>
        <fullName evidence="3">SnoaL-like domain-containing protein</fullName>
    </recommendedName>
</protein>